<protein>
    <recommendedName>
        <fullName evidence="5">Type I-E CRISPR-associated protein Cas5/CasD</fullName>
    </recommendedName>
</protein>
<dbReference type="GO" id="GO:0003723">
    <property type="term" value="F:RNA binding"/>
    <property type="evidence" value="ECO:0007669"/>
    <property type="project" value="InterPro"/>
</dbReference>
<feature type="region of interest" description="Disordered" evidence="2">
    <location>
        <begin position="245"/>
        <end position="271"/>
    </location>
</feature>
<comment type="caution">
    <text evidence="3">The sequence shown here is derived from an EMBL/GenBank/DDBJ whole genome shotgun (WGS) entry which is preliminary data.</text>
</comment>
<gene>
    <name evidence="3" type="ORF">Ssi02_71650</name>
</gene>
<accession>A0A919VGB1</accession>
<name>A0A919VGB1_9ACTN</name>
<keyword evidence="4" id="KW-1185">Reference proteome</keyword>
<dbReference type="Pfam" id="PF09704">
    <property type="entry name" value="Cas_Cas5d"/>
    <property type="match status" value="1"/>
</dbReference>
<dbReference type="Gene3D" id="3.30.70.2660">
    <property type="match status" value="1"/>
</dbReference>
<dbReference type="NCBIfam" id="TIGR02593">
    <property type="entry name" value="CRISPR_cas5"/>
    <property type="match status" value="1"/>
</dbReference>
<dbReference type="CDD" id="cd09756">
    <property type="entry name" value="Cas5_I-E"/>
    <property type="match status" value="1"/>
</dbReference>
<evidence type="ECO:0008006" key="5">
    <source>
        <dbReference type="Google" id="ProtNLM"/>
    </source>
</evidence>
<dbReference type="NCBIfam" id="TIGR01868">
    <property type="entry name" value="casD_Cas5e"/>
    <property type="match status" value="1"/>
</dbReference>
<evidence type="ECO:0000313" key="4">
    <source>
        <dbReference type="Proteomes" id="UP000606172"/>
    </source>
</evidence>
<proteinExistence type="predicted"/>
<keyword evidence="1" id="KW-0051">Antiviral defense</keyword>
<dbReference type="RefSeq" id="WP_380659607.1">
    <property type="nucleotide sequence ID" value="NZ_JBHLZQ010000021.1"/>
</dbReference>
<evidence type="ECO:0000256" key="1">
    <source>
        <dbReference type="ARBA" id="ARBA00023118"/>
    </source>
</evidence>
<dbReference type="AlphaFoldDB" id="A0A919VGB1"/>
<dbReference type="GO" id="GO:0043571">
    <property type="term" value="P:maintenance of CRISPR repeat elements"/>
    <property type="evidence" value="ECO:0007669"/>
    <property type="project" value="InterPro"/>
</dbReference>
<evidence type="ECO:0000256" key="2">
    <source>
        <dbReference type="SAM" id="MobiDB-lite"/>
    </source>
</evidence>
<dbReference type="EMBL" id="BOOW01000052">
    <property type="protein sequence ID" value="GII96934.1"/>
    <property type="molecule type" value="Genomic_DNA"/>
</dbReference>
<dbReference type="GO" id="GO:0051607">
    <property type="term" value="P:defense response to virus"/>
    <property type="evidence" value="ECO:0007669"/>
    <property type="project" value="UniProtKB-KW"/>
</dbReference>
<dbReference type="Proteomes" id="UP000606172">
    <property type="component" value="Unassembled WGS sequence"/>
</dbReference>
<reference evidence="3" key="1">
    <citation type="submission" date="2021-01" db="EMBL/GenBank/DDBJ databases">
        <title>Whole genome shotgun sequence of Sinosporangium siamense NBRC 109515.</title>
        <authorList>
            <person name="Komaki H."/>
            <person name="Tamura T."/>
        </authorList>
    </citation>
    <scope>NUCLEOTIDE SEQUENCE</scope>
    <source>
        <strain evidence="3">NBRC 109515</strain>
    </source>
</reference>
<dbReference type="InterPro" id="IPR013422">
    <property type="entry name" value="CRISPR-assoc_prot_Cas5_N"/>
</dbReference>
<evidence type="ECO:0000313" key="3">
    <source>
        <dbReference type="EMBL" id="GII96934.1"/>
    </source>
</evidence>
<sequence>MGSALMATEDAAQAVLLLRLAGPMQSWGDQSMFNRRDTRPQPTKSGVVGLLAAASGHSRETPLGDLLGLSMGVRVDQEGSLLRDYHTVSDYQGRPLPQAGVSAKGIQKPTSPPKYTHVTQRFYLQDAVFVAALAGPAAIMETLAEAVTHPAFPLALGRRSCVPSQPILLGITTEPILEALTNQPWQAGTHLRTAFEKRHGRLARIDRMVTVEADDGDQILHDEPLSFDPHDRRHTTRRVTHLWRSIPTGFPNPRPSEGPGSPQDPFALLGW</sequence>
<dbReference type="InterPro" id="IPR021124">
    <property type="entry name" value="CRISPR-assoc_prot_Cas5"/>
</dbReference>
<organism evidence="3 4">
    <name type="scientific">Sinosporangium siamense</name>
    <dbReference type="NCBI Taxonomy" id="1367973"/>
    <lineage>
        <taxon>Bacteria</taxon>
        <taxon>Bacillati</taxon>
        <taxon>Actinomycetota</taxon>
        <taxon>Actinomycetes</taxon>
        <taxon>Streptosporangiales</taxon>
        <taxon>Streptosporangiaceae</taxon>
        <taxon>Sinosporangium</taxon>
    </lineage>
</organism>
<dbReference type="InterPro" id="IPR010147">
    <property type="entry name" value="CRISPR-assoc_prot_CasD"/>
</dbReference>